<keyword evidence="2 4" id="KW-0012">Acyltransferase</keyword>
<evidence type="ECO:0000256" key="2">
    <source>
        <dbReference type="ARBA" id="ARBA00023315"/>
    </source>
</evidence>
<evidence type="ECO:0000313" key="5">
    <source>
        <dbReference type="Proteomes" id="UP000199696"/>
    </source>
</evidence>
<keyword evidence="5" id="KW-1185">Reference proteome</keyword>
<dbReference type="SMART" id="SM00563">
    <property type="entry name" value="PlsC"/>
    <property type="match status" value="1"/>
</dbReference>
<dbReference type="Pfam" id="PF01553">
    <property type="entry name" value="Acyltransferase"/>
    <property type="match status" value="1"/>
</dbReference>
<evidence type="ECO:0000313" key="4">
    <source>
        <dbReference type="EMBL" id="SCL58402.1"/>
    </source>
</evidence>
<dbReference type="CDD" id="cd07989">
    <property type="entry name" value="LPLAT_AGPAT-like"/>
    <property type="match status" value="1"/>
</dbReference>
<keyword evidence="1 4" id="KW-0808">Transferase</keyword>
<evidence type="ECO:0000256" key="1">
    <source>
        <dbReference type="ARBA" id="ARBA00022679"/>
    </source>
</evidence>
<reference evidence="5" key="1">
    <citation type="submission" date="2016-06" db="EMBL/GenBank/DDBJ databases">
        <authorList>
            <person name="Varghese N."/>
            <person name="Submissions Spin"/>
        </authorList>
    </citation>
    <scope>NUCLEOTIDE SEQUENCE [LARGE SCALE GENOMIC DNA]</scope>
    <source>
        <strain evidence="5">DSM 44814</strain>
    </source>
</reference>
<dbReference type="PANTHER" id="PTHR10434:SF11">
    <property type="entry name" value="1-ACYL-SN-GLYCEROL-3-PHOSPHATE ACYLTRANSFERASE"/>
    <property type="match status" value="1"/>
</dbReference>
<dbReference type="EMBL" id="FMHY01000002">
    <property type="protein sequence ID" value="SCL58402.1"/>
    <property type="molecule type" value="Genomic_DNA"/>
</dbReference>
<evidence type="ECO:0000259" key="3">
    <source>
        <dbReference type="SMART" id="SM00563"/>
    </source>
</evidence>
<dbReference type="AlphaFoldDB" id="A0A1C6UWF1"/>
<dbReference type="Proteomes" id="UP000199696">
    <property type="component" value="Unassembled WGS sequence"/>
</dbReference>
<dbReference type="RefSeq" id="WP_091119958.1">
    <property type="nucleotide sequence ID" value="NZ_FMHY01000002.1"/>
</dbReference>
<dbReference type="InterPro" id="IPR002123">
    <property type="entry name" value="Plipid/glycerol_acylTrfase"/>
</dbReference>
<proteinExistence type="predicted"/>
<organism evidence="4 5">
    <name type="scientific">Micromonospora eburnea</name>
    <dbReference type="NCBI Taxonomy" id="227316"/>
    <lineage>
        <taxon>Bacteria</taxon>
        <taxon>Bacillati</taxon>
        <taxon>Actinomycetota</taxon>
        <taxon>Actinomycetes</taxon>
        <taxon>Micromonosporales</taxon>
        <taxon>Micromonosporaceae</taxon>
        <taxon>Micromonospora</taxon>
    </lineage>
</organism>
<dbReference type="STRING" id="227316.GA0070604_3825"/>
<dbReference type="PANTHER" id="PTHR10434">
    <property type="entry name" value="1-ACYL-SN-GLYCEROL-3-PHOSPHATE ACYLTRANSFERASE"/>
    <property type="match status" value="1"/>
</dbReference>
<protein>
    <submittedName>
        <fullName evidence="4">1-acyl-sn-glycerol-3-phosphate acyltransferase</fullName>
    </submittedName>
</protein>
<gene>
    <name evidence="4" type="ORF">GA0070604_3825</name>
</gene>
<dbReference type="GO" id="GO:0003841">
    <property type="term" value="F:1-acylglycerol-3-phosphate O-acyltransferase activity"/>
    <property type="evidence" value="ECO:0007669"/>
    <property type="project" value="TreeGrafter"/>
</dbReference>
<dbReference type="SUPFAM" id="SSF69593">
    <property type="entry name" value="Glycerol-3-phosphate (1)-acyltransferase"/>
    <property type="match status" value="1"/>
</dbReference>
<sequence length="218" mass="23460">MTRTPPLYAIAQRTIGRYLNHSWHPTVTGLGHLPDTGGAILAANHLSVADQLFLGVLTPRHIAFWAKAEYFRSPGLRGRLTRRVVTAMGAIPVDRGGGRAALAALDAAVPVLRSGGLVAIFPEGTRSPDGRLYRGRTGVVRLAHQAGVPIIPVGIRGTDRLRPPGGSLPRRHPVSITFGPAIPVHIETPADIRRLTDTLMATIQTLTEQEYVPSYART</sequence>
<name>A0A1C6UWF1_9ACTN</name>
<accession>A0A1C6UWF1</accession>
<dbReference type="GO" id="GO:0006654">
    <property type="term" value="P:phosphatidic acid biosynthetic process"/>
    <property type="evidence" value="ECO:0007669"/>
    <property type="project" value="TreeGrafter"/>
</dbReference>
<dbReference type="OrthoDB" id="9808424at2"/>
<feature type="domain" description="Phospholipid/glycerol acyltransferase" evidence="3">
    <location>
        <begin position="39"/>
        <end position="158"/>
    </location>
</feature>
<dbReference type="GO" id="GO:0005886">
    <property type="term" value="C:plasma membrane"/>
    <property type="evidence" value="ECO:0007669"/>
    <property type="project" value="TreeGrafter"/>
</dbReference>